<dbReference type="GO" id="GO:0016740">
    <property type="term" value="F:transferase activity"/>
    <property type="evidence" value="ECO:0007669"/>
    <property type="project" value="UniProtKB-KW"/>
</dbReference>
<dbReference type="Proteomes" id="UP000543598">
    <property type="component" value="Unassembled WGS sequence"/>
</dbReference>
<dbReference type="EMBL" id="JABEMB010000014">
    <property type="protein sequence ID" value="NNH04299.1"/>
    <property type="molecule type" value="Genomic_DNA"/>
</dbReference>
<sequence length="380" mass="42827">MNGTLVVTRHYIRNYGSALQAFATQQLLQQSGNTPIFLDYREVSADLEDTPAGYSAPRPGPRGWARGLAYHLYRQRDARLRGEVFEKFIVHRLQLTTRTYRTYNDLVEDGVLASQALAYCVGSDQVWNAEYNVDNRAYFLNFSPPESTRFSLSSSIGTRRFPSRIESSLVERLRTFSGISVRESDAADYLTGFGLNVLHHVDPTLGLSARDWRAFAAKPRVPGPYVLVYQLNASREMDLAARAVGRELGLPVHRIEYWKTFRGQGARKIMRPSVEEFVGLIDDAAFVITDSFHGCAFSASLARPFAAVLPPRYGSRISSLLTLLGLQHRRVESAQAAHDLVRSEPRLSVLDDVLERERVALREYVGRFSPPAERRVTIAR</sequence>
<protein>
    <submittedName>
        <fullName evidence="2">Polysaccharide pyruvyl transferase family protein</fullName>
    </submittedName>
</protein>
<accession>A0A7Y2M1Y9</accession>
<dbReference type="InterPro" id="IPR007345">
    <property type="entry name" value="Polysacch_pyruvyl_Trfase"/>
</dbReference>
<name>A0A7Y2M1Y9_9MICO</name>
<feature type="domain" description="Polysaccharide pyruvyl transferase" evidence="1">
    <location>
        <begin position="14"/>
        <end position="308"/>
    </location>
</feature>
<gene>
    <name evidence="2" type="ORF">HLA99_10605</name>
</gene>
<proteinExistence type="predicted"/>
<dbReference type="AlphaFoldDB" id="A0A7Y2M1Y9"/>
<dbReference type="Pfam" id="PF04230">
    <property type="entry name" value="PS_pyruv_trans"/>
    <property type="match status" value="1"/>
</dbReference>
<evidence type="ECO:0000259" key="1">
    <source>
        <dbReference type="Pfam" id="PF04230"/>
    </source>
</evidence>
<evidence type="ECO:0000313" key="2">
    <source>
        <dbReference type="EMBL" id="NNH04299.1"/>
    </source>
</evidence>
<dbReference type="RefSeq" id="WP_167038554.1">
    <property type="nucleotide sequence ID" value="NZ_BAAANA010000001.1"/>
</dbReference>
<comment type="caution">
    <text evidence="2">The sequence shown here is derived from an EMBL/GenBank/DDBJ whole genome shotgun (WGS) entry which is preliminary data.</text>
</comment>
<keyword evidence="3" id="KW-1185">Reference proteome</keyword>
<organism evidence="2 3">
    <name type="scientific">Microbacterium ulmi</name>
    <dbReference type="NCBI Taxonomy" id="179095"/>
    <lineage>
        <taxon>Bacteria</taxon>
        <taxon>Bacillati</taxon>
        <taxon>Actinomycetota</taxon>
        <taxon>Actinomycetes</taxon>
        <taxon>Micrococcales</taxon>
        <taxon>Microbacteriaceae</taxon>
        <taxon>Microbacterium</taxon>
    </lineage>
</organism>
<reference evidence="2 3" key="1">
    <citation type="submission" date="2020-05" db="EMBL/GenBank/DDBJ databases">
        <title>MicrobeNet Type strains.</title>
        <authorList>
            <person name="Nicholson A.C."/>
        </authorList>
    </citation>
    <scope>NUCLEOTIDE SEQUENCE [LARGE SCALE GENOMIC DNA]</scope>
    <source>
        <strain evidence="2 3">JCM 14282</strain>
    </source>
</reference>
<evidence type="ECO:0000313" key="3">
    <source>
        <dbReference type="Proteomes" id="UP000543598"/>
    </source>
</evidence>
<keyword evidence="2" id="KW-0808">Transferase</keyword>